<evidence type="ECO:0000313" key="2">
    <source>
        <dbReference type="Proteomes" id="UP000518288"/>
    </source>
</evidence>
<proteinExistence type="predicted"/>
<evidence type="ECO:0000313" key="1">
    <source>
        <dbReference type="EMBL" id="NYG35353.1"/>
    </source>
</evidence>
<protein>
    <submittedName>
        <fullName evidence="1">Uncharacterized protein</fullName>
    </submittedName>
</protein>
<gene>
    <name evidence="1" type="ORF">BDD16_004339</name>
</gene>
<dbReference type="AlphaFoldDB" id="A0A7Y9U7P2"/>
<dbReference type="RefSeq" id="WP_179635883.1">
    <property type="nucleotide sequence ID" value="NZ_JACCFH010000001.1"/>
</dbReference>
<name>A0A7Y9U7P2_9BURK</name>
<keyword evidence="2" id="KW-1185">Reference proteome</keyword>
<organism evidence="1 2">
    <name type="scientific">Sphaerotilus montanus</name>
    <dbReference type="NCBI Taxonomy" id="522889"/>
    <lineage>
        <taxon>Bacteria</taxon>
        <taxon>Pseudomonadati</taxon>
        <taxon>Pseudomonadota</taxon>
        <taxon>Betaproteobacteria</taxon>
        <taxon>Burkholderiales</taxon>
        <taxon>Sphaerotilaceae</taxon>
        <taxon>Sphaerotilus</taxon>
    </lineage>
</organism>
<dbReference type="Proteomes" id="UP000518288">
    <property type="component" value="Unassembled WGS sequence"/>
</dbReference>
<dbReference type="EMBL" id="JACCFH010000001">
    <property type="protein sequence ID" value="NYG35353.1"/>
    <property type="molecule type" value="Genomic_DNA"/>
</dbReference>
<sequence length="351" mass="38041">MLQPTLTRRAEDALQALDRASSLLSLLGALDAVYTQVDTRLLAIAEGTSLQENANSAHSQMASLPRITKEISARNLFREIESLELRLSSALAEGLDEPKYILEPIGTLDEFADAYNNYVVHQAGVNALPLLLVARRLKQTLANLRSFLTHISANASGLSSAGEDEAVFSMILLNVTDLQDFAKKLGALSELYAEICYVLGVSVASHPLRIGKIESGSLWTRLFGDTRAVGLMLTLVESSVRYFHRNYTTEGKIAAIPKRIESLDAILQFSSRLKESGVDVTTLNESLAKNAASIADSLNELVSNQPVVELNGQVLSVHADIEKRLLQFVSTPKLTYDSAGAVGTPDTPSTE</sequence>
<comment type="caution">
    <text evidence="1">The sequence shown here is derived from an EMBL/GenBank/DDBJ whole genome shotgun (WGS) entry which is preliminary data.</text>
</comment>
<accession>A0A7Y9U7P2</accession>
<reference evidence="1 2" key="1">
    <citation type="submission" date="2020-07" db="EMBL/GenBank/DDBJ databases">
        <title>Genomic Encyclopedia of Archaeal and Bacterial Type Strains, Phase II (KMG-II): from individual species to whole genera.</title>
        <authorList>
            <person name="Goeker M."/>
        </authorList>
    </citation>
    <scope>NUCLEOTIDE SEQUENCE [LARGE SCALE GENOMIC DNA]</scope>
    <source>
        <strain evidence="1 2">DSM 21226</strain>
    </source>
</reference>